<dbReference type="GO" id="GO:0071011">
    <property type="term" value="C:precatalytic spliceosome"/>
    <property type="evidence" value="ECO:0007669"/>
    <property type="project" value="TreeGrafter"/>
</dbReference>
<dbReference type="PANTHER" id="PTHR45762">
    <property type="entry name" value="ZINC FINGER RNA-BINDING PROTEIN"/>
    <property type="match status" value="1"/>
</dbReference>
<evidence type="ECO:0000313" key="3">
    <source>
        <dbReference type="Ensembl" id="ENSPKIP00000025592.1"/>
    </source>
</evidence>
<dbReference type="FunFam" id="3.30.460.10:FF:000003">
    <property type="entry name" value="interleukin enhancer-binding factor 3 isoform X2"/>
    <property type="match status" value="1"/>
</dbReference>
<feature type="domain" description="DZF" evidence="2">
    <location>
        <begin position="103"/>
        <end position="322"/>
    </location>
</feature>
<organism evidence="3 4">
    <name type="scientific">Paramormyrops kingsleyae</name>
    <dbReference type="NCBI Taxonomy" id="1676925"/>
    <lineage>
        <taxon>Eukaryota</taxon>
        <taxon>Metazoa</taxon>
        <taxon>Chordata</taxon>
        <taxon>Craniata</taxon>
        <taxon>Vertebrata</taxon>
        <taxon>Euteleostomi</taxon>
        <taxon>Actinopterygii</taxon>
        <taxon>Neopterygii</taxon>
        <taxon>Teleostei</taxon>
        <taxon>Osteoglossocephala</taxon>
        <taxon>Osteoglossomorpha</taxon>
        <taxon>Osteoglossiformes</taxon>
        <taxon>Mormyridae</taxon>
        <taxon>Paramormyrops</taxon>
    </lineage>
</organism>
<evidence type="ECO:0000259" key="2">
    <source>
        <dbReference type="PROSITE" id="PS51703"/>
    </source>
</evidence>
<dbReference type="SMART" id="SM00572">
    <property type="entry name" value="DZF"/>
    <property type="match status" value="1"/>
</dbReference>
<dbReference type="Pfam" id="PF07528">
    <property type="entry name" value="DZF_N"/>
    <property type="match status" value="1"/>
</dbReference>
<dbReference type="PANTHER" id="PTHR45762:SF4">
    <property type="entry name" value="INTERLEUKIN ENHANCER-BINDING FACTOR 3"/>
    <property type="match status" value="1"/>
</dbReference>
<dbReference type="STRING" id="1676925.ENSPKIP00000025592"/>
<name>A0A3B3S4G0_9TELE</name>
<dbReference type="GO" id="GO:0003727">
    <property type="term" value="F:single-stranded RNA binding"/>
    <property type="evidence" value="ECO:0007669"/>
    <property type="project" value="TreeGrafter"/>
</dbReference>
<protein>
    <recommendedName>
        <fullName evidence="2">DZF domain-containing protein</fullName>
    </recommendedName>
</protein>
<dbReference type="GO" id="GO:0003725">
    <property type="term" value="F:double-stranded RNA binding"/>
    <property type="evidence" value="ECO:0007669"/>
    <property type="project" value="TreeGrafter"/>
</dbReference>
<sequence>MGRGCGQKRGDFAKWAQPVPELVLDERLAYEELLYWDSLIQHGRHLHPQDLDRYEELRYWYECVCHEEHLRLYWQRAAGAAQEPEEGDSVPVMSPPFRQRPMRIFLNDDRHVMAKHSAVYPSQEELEAVQNMVSHTERALKAVSDWLDEQEKVGTEDAAAEGPEKDSEAKPPEQVTRTLRGVMRVGLVAKGLLLKGDLDLELVLLCRDKPTVTLLEKVAENLSAELKTIVDDKYDVVPSVSDAAIFVKSAKEPALTLTILLTSPVVREETERQAAGGRPSPCRARPAPWFTPETHAETICGRYCLLGLQWSREAHCTILRAA</sequence>
<feature type="compositionally biased region" description="Basic and acidic residues" evidence="1">
    <location>
        <begin position="162"/>
        <end position="171"/>
    </location>
</feature>
<accession>A0A3B3S4G0</accession>
<dbReference type="AlphaFoldDB" id="A0A3B3S4G0"/>
<evidence type="ECO:0000256" key="1">
    <source>
        <dbReference type="SAM" id="MobiDB-lite"/>
    </source>
</evidence>
<reference evidence="3" key="1">
    <citation type="submission" date="2025-08" db="UniProtKB">
        <authorList>
            <consortium name="Ensembl"/>
        </authorList>
    </citation>
    <scope>IDENTIFICATION</scope>
</reference>
<reference evidence="3" key="2">
    <citation type="submission" date="2025-09" db="UniProtKB">
        <authorList>
            <consortium name="Ensembl"/>
        </authorList>
    </citation>
    <scope>IDENTIFICATION</scope>
</reference>
<dbReference type="PROSITE" id="PS51703">
    <property type="entry name" value="DZF"/>
    <property type="match status" value="1"/>
</dbReference>
<dbReference type="Proteomes" id="UP000261540">
    <property type="component" value="Unplaced"/>
</dbReference>
<dbReference type="InterPro" id="IPR049401">
    <property type="entry name" value="DZF_dom_N"/>
</dbReference>
<feature type="region of interest" description="Disordered" evidence="1">
    <location>
        <begin position="151"/>
        <end position="173"/>
    </location>
</feature>
<proteinExistence type="predicted"/>
<keyword evidence="4" id="KW-1185">Reference proteome</keyword>
<dbReference type="Ensembl" id="ENSPKIT00000006329.1">
    <property type="protein sequence ID" value="ENSPKIP00000025592.1"/>
    <property type="gene ID" value="ENSPKIG00000008409.1"/>
</dbReference>
<dbReference type="InterPro" id="IPR043519">
    <property type="entry name" value="NT_sf"/>
</dbReference>
<dbReference type="GeneTree" id="ENSGT00940000156719"/>
<dbReference type="Gene3D" id="3.30.460.10">
    <property type="entry name" value="Beta Polymerase, domain 2"/>
    <property type="match status" value="1"/>
</dbReference>
<evidence type="ECO:0000313" key="4">
    <source>
        <dbReference type="Proteomes" id="UP000261540"/>
    </source>
</evidence>
<dbReference type="InterPro" id="IPR006561">
    <property type="entry name" value="DZF_dom"/>
</dbReference>